<feature type="chain" id="PRO_5012078854" description="CBM1 domain-containing protein" evidence="3">
    <location>
        <begin position="23"/>
        <end position="1157"/>
    </location>
</feature>
<feature type="region of interest" description="Disordered" evidence="2">
    <location>
        <begin position="711"/>
        <end position="923"/>
    </location>
</feature>
<dbReference type="PANTHER" id="PTHR31002">
    <property type="entry name" value="SERIPAUPERIN"/>
    <property type="match status" value="1"/>
</dbReference>
<feature type="domain" description="CBM1" evidence="4">
    <location>
        <begin position="1119"/>
        <end position="1155"/>
    </location>
</feature>
<dbReference type="AlphaFoldDB" id="A0A1Y1ZKE9"/>
<evidence type="ECO:0000313" key="5">
    <source>
        <dbReference type="EMBL" id="ORY10696.1"/>
    </source>
</evidence>
<keyword evidence="1 3" id="KW-0732">Signal</keyword>
<dbReference type="GO" id="GO:0000324">
    <property type="term" value="C:fungal-type vacuole"/>
    <property type="evidence" value="ECO:0007669"/>
    <property type="project" value="TreeGrafter"/>
</dbReference>
<dbReference type="InterPro" id="IPR050788">
    <property type="entry name" value="Yeast_SRP1/TIP1_CWP"/>
</dbReference>
<dbReference type="Pfam" id="PF25115">
    <property type="entry name" value="Agd3_CE"/>
    <property type="match status" value="1"/>
</dbReference>
<dbReference type="GO" id="GO:0005576">
    <property type="term" value="C:extracellular region"/>
    <property type="evidence" value="ECO:0007669"/>
    <property type="project" value="InterPro"/>
</dbReference>
<proteinExistence type="predicted"/>
<dbReference type="GO" id="GO:0009277">
    <property type="term" value="C:fungal-type cell wall"/>
    <property type="evidence" value="ECO:0007669"/>
    <property type="project" value="TreeGrafter"/>
</dbReference>
<dbReference type="PROSITE" id="PS00562">
    <property type="entry name" value="CBM1_1"/>
    <property type="match status" value="2"/>
</dbReference>
<dbReference type="PROSITE" id="PS51257">
    <property type="entry name" value="PROKAR_LIPOPROTEIN"/>
    <property type="match status" value="1"/>
</dbReference>
<dbReference type="STRING" id="1754190.A0A1Y1ZKE9"/>
<gene>
    <name evidence="5" type="ORF">LY90DRAFT_708870</name>
</gene>
<feature type="compositionally biased region" description="Basic and acidic residues" evidence="2">
    <location>
        <begin position="984"/>
        <end position="997"/>
    </location>
</feature>
<dbReference type="Proteomes" id="UP000193920">
    <property type="component" value="Unassembled WGS sequence"/>
</dbReference>
<dbReference type="Pfam" id="PF25116">
    <property type="entry name" value="CBM87_Agd3"/>
    <property type="match status" value="1"/>
</dbReference>
<accession>A0A1Y1ZKE9</accession>
<dbReference type="SMART" id="SM00236">
    <property type="entry name" value="fCBD"/>
    <property type="match status" value="2"/>
</dbReference>
<sequence length="1157" mass="130714">MVRLNCMLKGLGMVMLATMAACKKSITLKTLVLSTFSGESESIIGNLNSYGIPFDYIEFSPSNQLKGNLTLYDENNEPKYNLVVINGGYLSYETNNTWVSALNKEQWAYLEEYEAKNSVRRVVLSEDISYNPEIKLQDQNNWGETKDKQDLIVADDDEIKNIFKEARVKITAPLDVNGIYHSRVKIVNTNTTLPFLYYSDDGEKSAVAATITKYEDGREKMSFYFGFGSWSQSSIMLGHLWLTWGTRSLFNGFRRVYFTPHIDDVFLSTELVDVKHNVEYSKYSEEFRTKPEDYQKIAQFQKDVLDIMPEGSFYRVELAFNGNGLLLSVDYDQALEVDGERYVDLEFVKEPGTGDKRWPKENYQFTKGNLSTFEKDDLYKYFAHNETAQREFFWSSHTFTHENLDNASRSDVDNEIRLNIEVADMLGLTEKEYWSGGAIITPQISGLHNKDALEIFRKYGINSATGDLSRPAICNVSNPYLPYYTTMESSNLEGFPVVPRTPTEIYYFCSSREENTWMYNQIYHNYFGKDSTWDEIAERESKRTLLLMTKLRHEAHQFHQANLRYYKKEGEYGESLLEDWTRSVVKLYTKYVDWPLISIKIDRQAETFIERAKLEACGHETKLVIENNKIVGITVTASEGECTVPVTVPEGVDKSSLPSDATLEQIGKDPLTVWVPLKKGETKTFKIEPALEWHVDETAQPVENTTTVTVVESTTTVKEEETTTEAEPTTTKKEETTTEAEPTTTKKEETTTEVEPTTTKKEETTTEVEPTTTKKEETTTEAEPSTTKKEETTTEVEPTTTKKEETTTEVEPTTTKKEETTTEAEPTTPKKEETTTEVEPTTTKKEETTAEAEPTTTKKEETTSEAEPTTTKKEETTAEAEPTTTKKEETTTEAEPTTTKKEETTAEAEPTTTNKEEEETSIVTIYETSTVDVTIVESSTIYVDPTTTVVEKTTTTTKAPTTTTTTEKEITSTEEETTTTTTTTEKKTTTTTTEKKTTKTTTDDEPTETPTEKCNAGWARCGGIGFAGVECCVEGYYCKKQNEWYSQCVPGTAPKEDDDENDETTTVTTITKTKTVTKQPTTKTTVKTTITKTKTTTIDEESTTAAAEETTKTSIDEEECSGPYQKCGGIGFTGPHCCVEGWTCKDFNDYYSQCVKI</sequence>
<dbReference type="InterPro" id="IPR035971">
    <property type="entry name" value="CBD_sf"/>
</dbReference>
<dbReference type="SUPFAM" id="SSF57180">
    <property type="entry name" value="Cellulose-binding domain"/>
    <property type="match status" value="2"/>
</dbReference>
<dbReference type="Pfam" id="PF00734">
    <property type="entry name" value="CBM_1"/>
    <property type="match status" value="2"/>
</dbReference>
<reference evidence="5 6" key="1">
    <citation type="submission" date="2016-08" db="EMBL/GenBank/DDBJ databases">
        <title>A Parts List for Fungal Cellulosomes Revealed by Comparative Genomics.</title>
        <authorList>
            <consortium name="DOE Joint Genome Institute"/>
            <person name="Haitjema C.H."/>
            <person name="Gilmore S.P."/>
            <person name="Henske J.K."/>
            <person name="Solomon K.V."/>
            <person name="De Groot R."/>
            <person name="Kuo A."/>
            <person name="Mondo S.J."/>
            <person name="Salamov A.A."/>
            <person name="Labutti K."/>
            <person name="Zhao Z."/>
            <person name="Chiniquy J."/>
            <person name="Barry K."/>
            <person name="Brewer H.M."/>
            <person name="Purvine S.O."/>
            <person name="Wright A.T."/>
            <person name="Boxma B."/>
            <person name="Van Alen T."/>
            <person name="Hackstein J.H."/>
            <person name="Baker S.E."/>
            <person name="Grigoriev I.V."/>
            <person name="O'Malley M.A."/>
        </authorList>
    </citation>
    <scope>NUCLEOTIDE SEQUENCE [LARGE SCALE GENOMIC DNA]</scope>
    <source>
        <strain evidence="5 6">G1</strain>
    </source>
</reference>
<dbReference type="PROSITE" id="PS51164">
    <property type="entry name" value="CBM1_2"/>
    <property type="match status" value="2"/>
</dbReference>
<feature type="domain" description="CBM1" evidence="4">
    <location>
        <begin position="1013"/>
        <end position="1049"/>
    </location>
</feature>
<dbReference type="OrthoDB" id="5151256at2759"/>
<feature type="signal peptide" evidence="3">
    <location>
        <begin position="1"/>
        <end position="22"/>
    </location>
</feature>
<organism evidence="5 6">
    <name type="scientific">Neocallimastix californiae</name>
    <dbReference type="NCBI Taxonomy" id="1754190"/>
    <lineage>
        <taxon>Eukaryota</taxon>
        <taxon>Fungi</taxon>
        <taxon>Fungi incertae sedis</taxon>
        <taxon>Chytridiomycota</taxon>
        <taxon>Chytridiomycota incertae sedis</taxon>
        <taxon>Neocallimastigomycetes</taxon>
        <taxon>Neocallimastigales</taxon>
        <taxon>Neocallimastigaceae</taxon>
        <taxon>Neocallimastix</taxon>
    </lineage>
</organism>
<protein>
    <recommendedName>
        <fullName evidence="4">CBM1 domain-containing protein</fullName>
    </recommendedName>
</protein>
<evidence type="ECO:0000313" key="6">
    <source>
        <dbReference type="Proteomes" id="UP000193920"/>
    </source>
</evidence>
<dbReference type="GO" id="GO:0030248">
    <property type="term" value="F:cellulose binding"/>
    <property type="evidence" value="ECO:0007669"/>
    <property type="project" value="InterPro"/>
</dbReference>
<evidence type="ECO:0000259" key="4">
    <source>
        <dbReference type="PROSITE" id="PS51164"/>
    </source>
</evidence>
<dbReference type="EMBL" id="MCOG01000390">
    <property type="protein sequence ID" value="ORY10696.1"/>
    <property type="molecule type" value="Genomic_DNA"/>
</dbReference>
<keyword evidence="6" id="KW-1185">Reference proteome</keyword>
<feature type="compositionally biased region" description="Low complexity" evidence="2">
    <location>
        <begin position="954"/>
        <end position="965"/>
    </location>
</feature>
<dbReference type="PANTHER" id="PTHR31002:SF34">
    <property type="entry name" value="CELL WALL PROTEIN CWP1-RELATED"/>
    <property type="match status" value="1"/>
</dbReference>
<evidence type="ECO:0000256" key="2">
    <source>
        <dbReference type="SAM" id="MobiDB-lite"/>
    </source>
</evidence>
<dbReference type="GO" id="GO:0031505">
    <property type="term" value="P:fungal-type cell wall organization"/>
    <property type="evidence" value="ECO:0007669"/>
    <property type="project" value="TreeGrafter"/>
</dbReference>
<dbReference type="GO" id="GO:0005199">
    <property type="term" value="F:structural constituent of cell wall"/>
    <property type="evidence" value="ECO:0007669"/>
    <property type="project" value="TreeGrafter"/>
</dbReference>
<evidence type="ECO:0000256" key="3">
    <source>
        <dbReference type="SAM" id="SignalP"/>
    </source>
</evidence>
<name>A0A1Y1ZKE9_9FUNG</name>
<dbReference type="GO" id="GO:0005975">
    <property type="term" value="P:carbohydrate metabolic process"/>
    <property type="evidence" value="ECO:0007669"/>
    <property type="project" value="InterPro"/>
</dbReference>
<evidence type="ECO:0000256" key="1">
    <source>
        <dbReference type="ARBA" id="ARBA00022729"/>
    </source>
</evidence>
<dbReference type="InterPro" id="IPR056827">
    <property type="entry name" value="CBM87_Agd3"/>
</dbReference>
<comment type="caution">
    <text evidence="5">The sequence shown here is derived from an EMBL/GenBank/DDBJ whole genome shotgun (WGS) entry which is preliminary data.</text>
</comment>
<dbReference type="InterPro" id="IPR056826">
    <property type="entry name" value="Agd3_CE"/>
</dbReference>
<feature type="region of interest" description="Disordered" evidence="2">
    <location>
        <begin position="954"/>
        <end position="1012"/>
    </location>
</feature>
<dbReference type="InterPro" id="IPR000254">
    <property type="entry name" value="CBD"/>
</dbReference>